<feature type="domain" description="Plastocyanin-like" evidence="15">
    <location>
        <begin position="392"/>
        <end position="494"/>
    </location>
</feature>
<evidence type="ECO:0000313" key="17">
    <source>
        <dbReference type="Proteomes" id="UP001054889"/>
    </source>
</evidence>
<dbReference type="GO" id="GO:0005507">
    <property type="term" value="F:copper ion binding"/>
    <property type="evidence" value="ECO:0007669"/>
    <property type="project" value="InterPro"/>
</dbReference>
<evidence type="ECO:0000256" key="5">
    <source>
        <dbReference type="ARBA" id="ARBA00012297"/>
    </source>
</evidence>
<evidence type="ECO:0000256" key="6">
    <source>
        <dbReference type="ARBA" id="ARBA00022523"/>
    </source>
</evidence>
<evidence type="ECO:0000256" key="1">
    <source>
        <dbReference type="ARBA" id="ARBA00000349"/>
    </source>
</evidence>
<dbReference type="Gene3D" id="2.60.40.420">
    <property type="entry name" value="Cupredoxins - blue copper proteins"/>
    <property type="match status" value="3"/>
</dbReference>
<keyword evidence="7" id="KW-0964">Secreted</keyword>
<keyword evidence="8" id="KW-0479">Metal-binding</keyword>
<evidence type="ECO:0000256" key="8">
    <source>
        <dbReference type="ARBA" id="ARBA00022723"/>
    </source>
</evidence>
<comment type="catalytic activity">
    <reaction evidence="1">
        <text>4 hydroquinone + O2 = 4 benzosemiquinone + 2 H2O</text>
        <dbReference type="Rhea" id="RHEA:11276"/>
        <dbReference type="ChEBI" id="CHEBI:15377"/>
        <dbReference type="ChEBI" id="CHEBI:15379"/>
        <dbReference type="ChEBI" id="CHEBI:17594"/>
        <dbReference type="ChEBI" id="CHEBI:17977"/>
        <dbReference type="EC" id="1.10.3.2"/>
    </reaction>
</comment>
<feature type="signal peptide" evidence="13">
    <location>
        <begin position="1"/>
        <end position="25"/>
    </location>
</feature>
<name>A0AAV5EUI1_ELECO</name>
<keyword evidence="13" id="KW-0732">Signal</keyword>
<sequence>MKLRSLTTAAAVVVAAITFLFSATAMPSGTTADAEYTFVVSQVNMTHMCQEMSVAVVNGQLPGPSIEVTEGDSVVVHIVNLSPYNMTIHWHGVRQLRNCWNDGVPMITQRPIQPNQNFTYRFDVADQEGEWWEKDLAKVGNNMTNGFFDDYSSGSTINGKLGDLFNCSGVPEESYVLDVEPGQTYLLRVINAALFSEYFIKIAGHKFTVVSADANHVNPFTTDTISIAPGETMDALVVADAPPGKYYMVALPSQAPPPDTQTPEWTTRALVQYTSPGNGSDDVPEAPVMPDNHDTISSFYFHGNLTSLRHRRRAQVPKEADEHLFVVLGLGSICRNGGLSCKRGNSNEIILVANMNNVSFHLPPDMATPILESQYYRHQNGMDGLHELSNRPPVTFNFTDRDLIPFGPKEMALEPTSRAKLVRRFRHGATVDVVFQSTGMLQGDSNPMHLHGHDMFVLAQGLGNYNAARDVATYNLVDPPRKNTVLVPNLGWAAAICRG</sequence>
<evidence type="ECO:0000256" key="7">
    <source>
        <dbReference type="ARBA" id="ARBA00022525"/>
    </source>
</evidence>
<dbReference type="InterPro" id="IPR045087">
    <property type="entry name" value="Cu-oxidase_fam"/>
</dbReference>
<keyword evidence="17" id="KW-1185">Reference proteome</keyword>
<organism evidence="16 17">
    <name type="scientific">Eleusine coracana subsp. coracana</name>
    <dbReference type="NCBI Taxonomy" id="191504"/>
    <lineage>
        <taxon>Eukaryota</taxon>
        <taxon>Viridiplantae</taxon>
        <taxon>Streptophyta</taxon>
        <taxon>Embryophyta</taxon>
        <taxon>Tracheophyta</taxon>
        <taxon>Spermatophyta</taxon>
        <taxon>Magnoliopsida</taxon>
        <taxon>Liliopsida</taxon>
        <taxon>Poales</taxon>
        <taxon>Poaceae</taxon>
        <taxon>PACMAD clade</taxon>
        <taxon>Chloridoideae</taxon>
        <taxon>Cynodonteae</taxon>
        <taxon>Eleusininae</taxon>
        <taxon>Eleusine</taxon>
    </lineage>
</organism>
<evidence type="ECO:0000259" key="14">
    <source>
        <dbReference type="Pfam" id="PF00394"/>
    </source>
</evidence>
<dbReference type="CDD" id="cd13875">
    <property type="entry name" value="CuRO_2_LCC_plant"/>
    <property type="match status" value="1"/>
</dbReference>
<evidence type="ECO:0000256" key="10">
    <source>
        <dbReference type="ARBA" id="ARBA00023002"/>
    </source>
</evidence>
<dbReference type="PANTHER" id="PTHR11709:SF343">
    <property type="entry name" value="LACCASE-15"/>
    <property type="match status" value="1"/>
</dbReference>
<reference evidence="16" key="1">
    <citation type="journal article" date="2018" name="DNA Res.">
        <title>Multiple hybrid de novo genome assembly of finger millet, an orphan allotetraploid crop.</title>
        <authorList>
            <person name="Hatakeyama M."/>
            <person name="Aluri S."/>
            <person name="Balachadran M.T."/>
            <person name="Sivarajan S.R."/>
            <person name="Patrignani A."/>
            <person name="Gruter S."/>
            <person name="Poveda L."/>
            <person name="Shimizu-Inatsugi R."/>
            <person name="Baeten J."/>
            <person name="Francoijs K.J."/>
            <person name="Nataraja K.N."/>
            <person name="Reddy Y.A.N."/>
            <person name="Phadnis S."/>
            <person name="Ravikumar R.L."/>
            <person name="Schlapbach R."/>
            <person name="Sreeman S.M."/>
            <person name="Shimizu K.K."/>
        </authorList>
    </citation>
    <scope>NUCLEOTIDE SEQUENCE</scope>
</reference>
<dbReference type="InterPro" id="IPR008972">
    <property type="entry name" value="Cupredoxin"/>
</dbReference>
<gene>
    <name evidence="16" type="primary">gb13591</name>
    <name evidence="16" type="ORF">PR202_gb13591</name>
</gene>
<evidence type="ECO:0000256" key="2">
    <source>
        <dbReference type="ARBA" id="ARBA00002075"/>
    </source>
</evidence>
<evidence type="ECO:0000256" key="9">
    <source>
        <dbReference type="ARBA" id="ARBA00022737"/>
    </source>
</evidence>
<evidence type="ECO:0000313" key="16">
    <source>
        <dbReference type="EMBL" id="GJN25726.1"/>
    </source>
</evidence>
<comment type="similarity">
    <text evidence="4">Belongs to the multicopper oxidase family.</text>
</comment>
<evidence type="ECO:0000256" key="11">
    <source>
        <dbReference type="ARBA" id="ARBA00023008"/>
    </source>
</evidence>
<accession>A0AAV5EUI1</accession>
<evidence type="ECO:0000256" key="3">
    <source>
        <dbReference type="ARBA" id="ARBA00004271"/>
    </source>
</evidence>
<keyword evidence="9" id="KW-0677">Repeat</keyword>
<reference evidence="16" key="2">
    <citation type="submission" date="2021-12" db="EMBL/GenBank/DDBJ databases">
        <title>Resequencing data analysis of finger millet.</title>
        <authorList>
            <person name="Hatakeyama M."/>
            <person name="Aluri S."/>
            <person name="Balachadran M.T."/>
            <person name="Sivarajan S.R."/>
            <person name="Poveda L."/>
            <person name="Shimizu-Inatsugi R."/>
            <person name="Schlapbach R."/>
            <person name="Sreeman S.M."/>
            <person name="Shimizu K.K."/>
        </authorList>
    </citation>
    <scope>NUCLEOTIDE SEQUENCE</scope>
</reference>
<evidence type="ECO:0000256" key="13">
    <source>
        <dbReference type="SAM" id="SignalP"/>
    </source>
</evidence>
<keyword evidence="12" id="KW-0439">Lignin degradation</keyword>
<dbReference type="GO" id="GO:0048046">
    <property type="term" value="C:apoplast"/>
    <property type="evidence" value="ECO:0007669"/>
    <property type="project" value="UniProtKB-SubCell"/>
</dbReference>
<dbReference type="Pfam" id="PF00394">
    <property type="entry name" value="Cu-oxidase"/>
    <property type="match status" value="1"/>
</dbReference>
<dbReference type="InterPro" id="IPR001117">
    <property type="entry name" value="Cu-oxidase_2nd"/>
</dbReference>
<dbReference type="PANTHER" id="PTHR11709">
    <property type="entry name" value="MULTI-COPPER OXIDASE"/>
    <property type="match status" value="1"/>
</dbReference>
<dbReference type="InterPro" id="IPR034285">
    <property type="entry name" value="CuRO_2_LCC"/>
</dbReference>
<dbReference type="EC" id="1.10.3.2" evidence="5"/>
<dbReference type="GO" id="GO:0052716">
    <property type="term" value="F:hydroquinone:oxygen oxidoreductase activity"/>
    <property type="evidence" value="ECO:0007669"/>
    <property type="project" value="UniProtKB-EC"/>
</dbReference>
<dbReference type="AlphaFoldDB" id="A0AAV5EUI1"/>
<proteinExistence type="inferred from homology"/>
<dbReference type="GO" id="GO:0046274">
    <property type="term" value="P:lignin catabolic process"/>
    <property type="evidence" value="ECO:0007669"/>
    <property type="project" value="UniProtKB-KW"/>
</dbReference>
<keyword evidence="6" id="KW-0052">Apoplast</keyword>
<dbReference type="Proteomes" id="UP001054889">
    <property type="component" value="Unassembled WGS sequence"/>
</dbReference>
<dbReference type="EMBL" id="BQKI01000078">
    <property type="protein sequence ID" value="GJN25726.1"/>
    <property type="molecule type" value="Genomic_DNA"/>
</dbReference>
<comment type="subcellular location">
    <subcellularLocation>
        <location evidence="3">Secreted</location>
        <location evidence="3">Extracellular space</location>
        <location evidence="3">Apoplast</location>
    </subcellularLocation>
</comment>
<keyword evidence="11" id="KW-0186">Copper</keyword>
<dbReference type="Pfam" id="PF07731">
    <property type="entry name" value="Cu-oxidase_2"/>
    <property type="match status" value="1"/>
</dbReference>
<evidence type="ECO:0000256" key="4">
    <source>
        <dbReference type="ARBA" id="ARBA00010609"/>
    </source>
</evidence>
<comment type="caution">
    <text evidence="16">The sequence shown here is derived from an EMBL/GenBank/DDBJ whole genome shotgun (WGS) entry which is preliminary data.</text>
</comment>
<protein>
    <recommendedName>
        <fullName evidence="5">laccase</fullName>
        <ecNumber evidence="5">1.10.3.2</ecNumber>
    </recommendedName>
</protein>
<comment type="function">
    <text evidence="2">Lignin degradation and detoxification of lignin-derived products.</text>
</comment>
<dbReference type="InterPro" id="IPR011706">
    <property type="entry name" value="Cu-oxidase_C"/>
</dbReference>
<evidence type="ECO:0000259" key="15">
    <source>
        <dbReference type="Pfam" id="PF07731"/>
    </source>
</evidence>
<dbReference type="CDD" id="cd13849">
    <property type="entry name" value="CuRO_1_LCC_plant"/>
    <property type="match status" value="1"/>
</dbReference>
<feature type="chain" id="PRO_5043428057" description="laccase" evidence="13">
    <location>
        <begin position="26"/>
        <end position="499"/>
    </location>
</feature>
<feature type="domain" description="Plastocyanin-like" evidence="14">
    <location>
        <begin position="127"/>
        <end position="256"/>
    </location>
</feature>
<dbReference type="SUPFAM" id="SSF49503">
    <property type="entry name" value="Cupredoxins"/>
    <property type="match status" value="3"/>
</dbReference>
<keyword evidence="10" id="KW-0560">Oxidoreductase</keyword>
<dbReference type="InterPro" id="IPR034288">
    <property type="entry name" value="CuRO_1_LCC"/>
</dbReference>
<evidence type="ECO:0000256" key="12">
    <source>
        <dbReference type="ARBA" id="ARBA00023185"/>
    </source>
</evidence>